<dbReference type="GO" id="GO:0006285">
    <property type="term" value="P:base-excision repair, AP site formation"/>
    <property type="evidence" value="ECO:0007669"/>
    <property type="project" value="TreeGrafter"/>
</dbReference>
<dbReference type="Pfam" id="PF00730">
    <property type="entry name" value="HhH-GPD"/>
    <property type="match status" value="1"/>
</dbReference>
<keyword evidence="3" id="KW-0227">DNA damage</keyword>
<protein>
    <recommendedName>
        <fullName evidence="2">DNA-3-methyladenine glycosylase II</fullName>
        <ecNumber evidence="2">3.2.2.21</ecNumber>
    </recommendedName>
</protein>
<dbReference type="GO" id="GO:0008725">
    <property type="term" value="F:DNA-3-methyladenine glycosylase activity"/>
    <property type="evidence" value="ECO:0007669"/>
    <property type="project" value="TreeGrafter"/>
</dbReference>
<sequence>MIPKPIPKPARPEEVQGPVPDERLRPAMEVLARQDPDMAKAYKRCGLPPERSSEPGFAGLIRMIAGQQVSVQSARAIVTRLEERAMPLTAERFLLLGEDDLKAVGFSRPKMRYGRILAEEIAGGGLDIDGLAALDDAAAIAALTRIKGIGPWTAEIYLLFALGRPDILPVDDLALCVAAQHLKGLAERPDRKAMLTLGEPWRPFRSAAARFLWHLYRHPGVALGQGDGTLASQTARARKASTKRP</sequence>
<dbReference type="Proteomes" id="UP000761264">
    <property type="component" value="Unassembled WGS sequence"/>
</dbReference>
<dbReference type="AlphaFoldDB" id="A0A967F104"/>
<dbReference type="SMART" id="SM00478">
    <property type="entry name" value="ENDO3c"/>
    <property type="match status" value="1"/>
</dbReference>
<dbReference type="Gene3D" id="1.10.1670.40">
    <property type="match status" value="1"/>
</dbReference>
<organism evidence="7 8">
    <name type="scientific">Pelagibius litoralis</name>
    <dbReference type="NCBI Taxonomy" id="374515"/>
    <lineage>
        <taxon>Bacteria</taxon>
        <taxon>Pseudomonadati</taxon>
        <taxon>Pseudomonadota</taxon>
        <taxon>Alphaproteobacteria</taxon>
        <taxon>Rhodospirillales</taxon>
        <taxon>Rhodovibrionaceae</taxon>
        <taxon>Pelagibius</taxon>
    </lineage>
</organism>
<accession>A0A967F104</accession>
<dbReference type="EMBL" id="JAAQPH010000019">
    <property type="protein sequence ID" value="NIA71141.1"/>
    <property type="molecule type" value="Genomic_DNA"/>
</dbReference>
<dbReference type="GO" id="GO:0006307">
    <property type="term" value="P:DNA alkylation repair"/>
    <property type="evidence" value="ECO:0007669"/>
    <property type="project" value="TreeGrafter"/>
</dbReference>
<dbReference type="CDD" id="cd00056">
    <property type="entry name" value="ENDO3c"/>
    <property type="match status" value="1"/>
</dbReference>
<evidence type="ECO:0000256" key="2">
    <source>
        <dbReference type="ARBA" id="ARBA00012000"/>
    </source>
</evidence>
<dbReference type="InterPro" id="IPR051912">
    <property type="entry name" value="Alkylbase_DNA_Glycosylase/TA"/>
</dbReference>
<dbReference type="SUPFAM" id="SSF48150">
    <property type="entry name" value="DNA-glycosylase"/>
    <property type="match status" value="1"/>
</dbReference>
<feature type="region of interest" description="Disordered" evidence="5">
    <location>
        <begin position="1"/>
        <end position="25"/>
    </location>
</feature>
<dbReference type="Gene3D" id="1.10.340.30">
    <property type="entry name" value="Hypothetical protein, domain 2"/>
    <property type="match status" value="1"/>
</dbReference>
<proteinExistence type="predicted"/>
<dbReference type="GO" id="GO:0005737">
    <property type="term" value="C:cytoplasm"/>
    <property type="evidence" value="ECO:0007669"/>
    <property type="project" value="TreeGrafter"/>
</dbReference>
<comment type="caution">
    <text evidence="7">The sequence shown here is derived from an EMBL/GenBank/DDBJ whole genome shotgun (WGS) entry which is preliminary data.</text>
</comment>
<comment type="catalytic activity">
    <reaction evidence="1">
        <text>Hydrolysis of alkylated DNA, releasing 3-methyladenine, 3-methylguanine, 7-methylguanine and 7-methyladenine.</text>
        <dbReference type="EC" id="3.2.2.21"/>
    </reaction>
</comment>
<keyword evidence="8" id="KW-1185">Reference proteome</keyword>
<evidence type="ECO:0000256" key="3">
    <source>
        <dbReference type="ARBA" id="ARBA00022763"/>
    </source>
</evidence>
<dbReference type="EC" id="3.2.2.21" evidence="2"/>
<reference evidence="7" key="1">
    <citation type="submission" date="2020-03" db="EMBL/GenBank/DDBJ databases">
        <title>Genome of Pelagibius litoralis DSM 21314T.</title>
        <authorList>
            <person name="Wang G."/>
        </authorList>
    </citation>
    <scope>NUCLEOTIDE SEQUENCE</scope>
    <source>
        <strain evidence="7">DSM 21314</strain>
    </source>
</reference>
<evidence type="ECO:0000259" key="6">
    <source>
        <dbReference type="SMART" id="SM00478"/>
    </source>
</evidence>
<evidence type="ECO:0000256" key="4">
    <source>
        <dbReference type="ARBA" id="ARBA00023204"/>
    </source>
</evidence>
<feature type="compositionally biased region" description="Basic and acidic residues" evidence="5">
    <location>
        <begin position="10"/>
        <end position="25"/>
    </location>
</feature>
<dbReference type="PANTHER" id="PTHR43003:SF5">
    <property type="entry name" value="DNA-3-METHYLADENINE GLYCOSYLASE"/>
    <property type="match status" value="1"/>
</dbReference>
<evidence type="ECO:0000313" key="8">
    <source>
        <dbReference type="Proteomes" id="UP000761264"/>
    </source>
</evidence>
<dbReference type="InterPro" id="IPR003265">
    <property type="entry name" value="HhH-GPD_domain"/>
</dbReference>
<gene>
    <name evidence="7" type="ORF">HBA54_21305</name>
</gene>
<keyword evidence="4" id="KW-0234">DNA repair</keyword>
<dbReference type="GO" id="GO:0043916">
    <property type="term" value="F:DNA-7-methylguanine glycosylase activity"/>
    <property type="evidence" value="ECO:0007669"/>
    <property type="project" value="TreeGrafter"/>
</dbReference>
<dbReference type="GO" id="GO:0032993">
    <property type="term" value="C:protein-DNA complex"/>
    <property type="evidence" value="ECO:0007669"/>
    <property type="project" value="TreeGrafter"/>
</dbReference>
<name>A0A967F104_9PROT</name>
<evidence type="ECO:0000256" key="1">
    <source>
        <dbReference type="ARBA" id="ARBA00000086"/>
    </source>
</evidence>
<dbReference type="GO" id="GO:0032131">
    <property type="term" value="F:alkylated DNA binding"/>
    <property type="evidence" value="ECO:0007669"/>
    <property type="project" value="TreeGrafter"/>
</dbReference>
<feature type="domain" description="HhH-GPD" evidence="6">
    <location>
        <begin position="65"/>
        <end position="217"/>
    </location>
</feature>
<evidence type="ECO:0000313" key="7">
    <source>
        <dbReference type="EMBL" id="NIA71141.1"/>
    </source>
</evidence>
<dbReference type="RefSeq" id="WP_167228462.1">
    <property type="nucleotide sequence ID" value="NZ_JAAQPH010000019.1"/>
</dbReference>
<evidence type="ECO:0000256" key="5">
    <source>
        <dbReference type="SAM" id="MobiDB-lite"/>
    </source>
</evidence>
<dbReference type="PANTHER" id="PTHR43003">
    <property type="entry name" value="DNA-3-METHYLADENINE GLYCOSYLASE"/>
    <property type="match status" value="1"/>
</dbReference>
<dbReference type="InterPro" id="IPR011257">
    <property type="entry name" value="DNA_glycosylase"/>
</dbReference>